<dbReference type="Proteomes" id="UP000221165">
    <property type="component" value="Unassembled WGS sequence"/>
</dbReference>
<gene>
    <name evidence="2" type="ORF">CSUI_008130</name>
</gene>
<accession>A0A2C6KB13</accession>
<dbReference type="RefSeq" id="XP_067919751.1">
    <property type="nucleotide sequence ID" value="XM_068068268.1"/>
</dbReference>
<dbReference type="AlphaFoldDB" id="A0A2C6KB13"/>
<dbReference type="EMBL" id="MIGC01004473">
    <property type="protein sequence ID" value="PHJ18040.1"/>
    <property type="molecule type" value="Genomic_DNA"/>
</dbReference>
<evidence type="ECO:0000313" key="2">
    <source>
        <dbReference type="EMBL" id="PHJ18040.1"/>
    </source>
</evidence>
<dbReference type="VEuPathDB" id="ToxoDB:CSUI_008130"/>
<evidence type="ECO:0000256" key="1">
    <source>
        <dbReference type="SAM" id="MobiDB-lite"/>
    </source>
</evidence>
<protein>
    <submittedName>
        <fullName evidence="2">Uncharacterized protein</fullName>
    </submittedName>
</protein>
<feature type="compositionally biased region" description="Polar residues" evidence="1">
    <location>
        <begin position="1"/>
        <end position="15"/>
    </location>
</feature>
<feature type="region of interest" description="Disordered" evidence="1">
    <location>
        <begin position="114"/>
        <end position="134"/>
    </location>
</feature>
<feature type="region of interest" description="Disordered" evidence="1">
    <location>
        <begin position="310"/>
        <end position="346"/>
    </location>
</feature>
<feature type="region of interest" description="Disordered" evidence="1">
    <location>
        <begin position="153"/>
        <end position="173"/>
    </location>
</feature>
<feature type="region of interest" description="Disordered" evidence="1">
    <location>
        <begin position="1"/>
        <end position="30"/>
    </location>
</feature>
<dbReference type="OrthoDB" id="331488at2759"/>
<feature type="compositionally biased region" description="Basic and acidic residues" evidence="1">
    <location>
        <begin position="316"/>
        <end position="330"/>
    </location>
</feature>
<keyword evidence="3" id="KW-1185">Reference proteome</keyword>
<organism evidence="2 3">
    <name type="scientific">Cystoisospora suis</name>
    <dbReference type="NCBI Taxonomy" id="483139"/>
    <lineage>
        <taxon>Eukaryota</taxon>
        <taxon>Sar</taxon>
        <taxon>Alveolata</taxon>
        <taxon>Apicomplexa</taxon>
        <taxon>Conoidasida</taxon>
        <taxon>Coccidia</taxon>
        <taxon>Eucoccidiorida</taxon>
        <taxon>Eimeriorina</taxon>
        <taxon>Sarcocystidae</taxon>
        <taxon>Cystoisospora</taxon>
    </lineage>
</organism>
<dbReference type="GeneID" id="94431479"/>
<sequence>METREQQPSPDSYQRNSKRSFASVGERREDTLLSCVSPTPVARLLCYPPNAKAAGTPAENGDTAAVAWNPGGPVAKRQRTLARTPASSIGGAEECVLCCPTAPLHSAGVRRTDGAVRGDEQGPLENSVDDAHSCKSGSMEVDLLPRTEASECVRSVQAPTEDEKPTGGPESATSALETLHFPSGSRVPPISGNGCYAIMPFNESSPLLEHVISGEKSSTGVSSESFGKALPLSQMLKHPAVRGLLAGQPADPLEELGRQSEGYLFAEMTRRCGQTELRRNPLLHAERAAFEKTDGAQGARLRTAFAGQEEFGPAAGERRCEQKQNAKDDISESVDEATMLEEETLF</sequence>
<proteinExistence type="predicted"/>
<reference evidence="2 3" key="1">
    <citation type="journal article" date="2017" name="Int. J. Parasitol.">
        <title>The genome of the protozoan parasite Cystoisospora suis and a reverse vaccinology approach to identify vaccine candidates.</title>
        <authorList>
            <person name="Palmieri N."/>
            <person name="Shrestha A."/>
            <person name="Ruttkowski B."/>
            <person name="Beck T."/>
            <person name="Vogl C."/>
            <person name="Tomley F."/>
            <person name="Blake D.P."/>
            <person name="Joachim A."/>
        </authorList>
    </citation>
    <scope>NUCLEOTIDE SEQUENCE [LARGE SCALE GENOMIC DNA]</scope>
    <source>
        <strain evidence="2 3">Wien I</strain>
    </source>
</reference>
<evidence type="ECO:0000313" key="3">
    <source>
        <dbReference type="Proteomes" id="UP000221165"/>
    </source>
</evidence>
<name>A0A2C6KB13_9APIC</name>
<feature type="compositionally biased region" description="Acidic residues" evidence="1">
    <location>
        <begin position="331"/>
        <end position="346"/>
    </location>
</feature>
<comment type="caution">
    <text evidence="2">The sequence shown here is derived from an EMBL/GenBank/DDBJ whole genome shotgun (WGS) entry which is preliminary data.</text>
</comment>